<evidence type="ECO:0000256" key="1">
    <source>
        <dbReference type="SAM" id="MobiDB-lite"/>
    </source>
</evidence>
<evidence type="ECO:0000313" key="3">
    <source>
        <dbReference type="EMBL" id="MBB4631351.1"/>
    </source>
</evidence>
<sequence length="434" mass="45958">MTFKRKLNGWMAAALVALAAAVAVPLLAQDADRPEPPAEAPAAGGSAFLVSDIDVDVVAGSAEAARVAAFREAARQAWPQLYARMTGIAASGAPKLPDSAIEAMVSGIEVQAERFSDTRYVGKLGVVFDRVRAGERLPANARVLQSAPMLLLPVLADGGVTSVYEGRSPWLQAWSRFGTDSSPISYVRAGGNASDALLLTGWQARRDNRGLWRSILSRYGAENLLVAEAWLDRTYPGGPIVGTFVARHGPDSDVLTRFRLRAGAAGELDAMLDTAVRRIDSAYARALQSGVLRADPTLTLALEPISVSPQLDAADTLGSMGTTVSVATPDAASWNAIEAALGSVAEVDSLTLMELSIGGMSQVRIGHVADYAMLRYALDQRGWRLDGNRLRPRAEGEAALPRPVVTLPSLPVADDAVTESEGPRDLMPVPEDPQ</sequence>
<gene>
    <name evidence="3" type="ORF">GGQ98_000959</name>
</gene>
<name>A0A7W7AZQ3_9SPHN</name>
<keyword evidence="2" id="KW-0732">Signal</keyword>
<organism evidence="3 4">
    <name type="scientific">Sphingosinicella soli</name>
    <dbReference type="NCBI Taxonomy" id="333708"/>
    <lineage>
        <taxon>Bacteria</taxon>
        <taxon>Pseudomonadati</taxon>
        <taxon>Pseudomonadota</taxon>
        <taxon>Alphaproteobacteria</taxon>
        <taxon>Sphingomonadales</taxon>
        <taxon>Sphingosinicellaceae</taxon>
        <taxon>Sphingosinicella</taxon>
    </lineage>
</organism>
<comment type="caution">
    <text evidence="3">The sequence shown here is derived from an EMBL/GenBank/DDBJ whole genome shotgun (WGS) entry which is preliminary data.</text>
</comment>
<evidence type="ECO:0000256" key="2">
    <source>
        <dbReference type="SAM" id="SignalP"/>
    </source>
</evidence>
<feature type="region of interest" description="Disordered" evidence="1">
    <location>
        <begin position="410"/>
        <end position="434"/>
    </location>
</feature>
<feature type="signal peptide" evidence="2">
    <location>
        <begin position="1"/>
        <end position="28"/>
    </location>
</feature>
<protein>
    <recommendedName>
        <fullName evidence="5">DUF2066 domain-containing protein</fullName>
    </recommendedName>
</protein>
<keyword evidence="4" id="KW-1185">Reference proteome</keyword>
<reference evidence="3 4" key="1">
    <citation type="submission" date="2020-08" db="EMBL/GenBank/DDBJ databases">
        <title>Genomic Encyclopedia of Type Strains, Phase IV (KMG-IV): sequencing the most valuable type-strain genomes for metagenomic binning, comparative biology and taxonomic classification.</title>
        <authorList>
            <person name="Goeker M."/>
        </authorList>
    </citation>
    <scope>NUCLEOTIDE SEQUENCE [LARGE SCALE GENOMIC DNA]</scope>
    <source>
        <strain evidence="3 4">DSM 17328</strain>
    </source>
</reference>
<feature type="chain" id="PRO_5031227444" description="DUF2066 domain-containing protein" evidence="2">
    <location>
        <begin position="29"/>
        <end position="434"/>
    </location>
</feature>
<proteinExistence type="predicted"/>
<dbReference type="Proteomes" id="UP000566324">
    <property type="component" value="Unassembled WGS sequence"/>
</dbReference>
<evidence type="ECO:0008006" key="5">
    <source>
        <dbReference type="Google" id="ProtNLM"/>
    </source>
</evidence>
<dbReference type="RefSeq" id="WP_184065891.1">
    <property type="nucleotide sequence ID" value="NZ_JACHNZ010000008.1"/>
</dbReference>
<dbReference type="AlphaFoldDB" id="A0A7W7AZQ3"/>
<evidence type="ECO:0000313" key="4">
    <source>
        <dbReference type="Proteomes" id="UP000566324"/>
    </source>
</evidence>
<dbReference type="EMBL" id="JACHNZ010000008">
    <property type="protein sequence ID" value="MBB4631351.1"/>
    <property type="molecule type" value="Genomic_DNA"/>
</dbReference>
<accession>A0A7W7AZQ3</accession>